<feature type="compositionally biased region" description="Low complexity" evidence="1">
    <location>
        <begin position="497"/>
        <end position="506"/>
    </location>
</feature>
<proteinExistence type="predicted"/>
<dbReference type="AlphaFoldDB" id="A0A8H5H6T4"/>
<dbReference type="EMBL" id="JAACJN010000082">
    <property type="protein sequence ID" value="KAF5377711.1"/>
    <property type="molecule type" value="Genomic_DNA"/>
</dbReference>
<dbReference type="OrthoDB" id="3268967at2759"/>
<evidence type="ECO:0000313" key="2">
    <source>
        <dbReference type="EMBL" id="KAF5377711.1"/>
    </source>
</evidence>
<reference evidence="2 3" key="1">
    <citation type="journal article" date="2020" name="ISME J.">
        <title>Uncovering the hidden diversity of litter-decomposition mechanisms in mushroom-forming fungi.</title>
        <authorList>
            <person name="Floudas D."/>
            <person name="Bentzer J."/>
            <person name="Ahren D."/>
            <person name="Johansson T."/>
            <person name="Persson P."/>
            <person name="Tunlid A."/>
        </authorList>
    </citation>
    <scope>NUCLEOTIDE SEQUENCE [LARGE SCALE GENOMIC DNA]</scope>
    <source>
        <strain evidence="2 3">CBS 406.79</strain>
    </source>
</reference>
<protein>
    <submittedName>
        <fullName evidence="2">Uncharacterized protein</fullName>
    </submittedName>
</protein>
<feature type="region of interest" description="Disordered" evidence="1">
    <location>
        <begin position="539"/>
        <end position="572"/>
    </location>
</feature>
<dbReference type="CDD" id="cd00303">
    <property type="entry name" value="retropepsin_like"/>
    <property type="match status" value="1"/>
</dbReference>
<dbReference type="Proteomes" id="UP000518752">
    <property type="component" value="Unassembled WGS sequence"/>
</dbReference>
<feature type="region of interest" description="Disordered" evidence="1">
    <location>
        <begin position="1"/>
        <end position="78"/>
    </location>
</feature>
<accession>A0A8H5H6T4</accession>
<dbReference type="Gene3D" id="2.40.70.10">
    <property type="entry name" value="Acid Proteases"/>
    <property type="match status" value="1"/>
</dbReference>
<feature type="region of interest" description="Disordered" evidence="1">
    <location>
        <begin position="328"/>
        <end position="359"/>
    </location>
</feature>
<dbReference type="InterPro" id="IPR021109">
    <property type="entry name" value="Peptidase_aspartic_dom_sf"/>
</dbReference>
<gene>
    <name evidence="2" type="ORF">D9757_009353</name>
</gene>
<feature type="compositionally biased region" description="Polar residues" evidence="1">
    <location>
        <begin position="7"/>
        <end position="19"/>
    </location>
</feature>
<feature type="compositionally biased region" description="Polar residues" evidence="1">
    <location>
        <begin position="59"/>
        <end position="69"/>
    </location>
</feature>
<organism evidence="2 3">
    <name type="scientific">Collybiopsis confluens</name>
    <dbReference type="NCBI Taxonomy" id="2823264"/>
    <lineage>
        <taxon>Eukaryota</taxon>
        <taxon>Fungi</taxon>
        <taxon>Dikarya</taxon>
        <taxon>Basidiomycota</taxon>
        <taxon>Agaricomycotina</taxon>
        <taxon>Agaricomycetes</taxon>
        <taxon>Agaricomycetidae</taxon>
        <taxon>Agaricales</taxon>
        <taxon>Marasmiineae</taxon>
        <taxon>Omphalotaceae</taxon>
        <taxon>Collybiopsis</taxon>
    </lineage>
</organism>
<feature type="compositionally biased region" description="Low complexity" evidence="1">
    <location>
        <begin position="43"/>
        <end position="58"/>
    </location>
</feature>
<comment type="caution">
    <text evidence="2">The sequence shown here is derived from an EMBL/GenBank/DDBJ whole genome shotgun (WGS) entry which is preliminary data.</text>
</comment>
<feature type="region of interest" description="Disordered" evidence="1">
    <location>
        <begin position="488"/>
        <end position="527"/>
    </location>
</feature>
<sequence>MTDKASTRSQTKNSKTSEPSKIAPLVVDQSSPTRKPKQKKKNPSTSPNPASPTLPSTSEAESIDNSNVEITSSTPVSSVAVSAIAPTPTVSTTTTATAPAPDSDSDIDMASARLNESGKIEAGAGKKGPYVKAVKGLAPEDLDDLESFVSDYCTEQAITDETRIKDIYASAFMSSRAHAEWFKTERTRLQKLALSKPDLNEPDGDVERPFLNALMVKLIGPDWAANIASQRDRLFMANGPPGAFSEFISTLKGFNRRLKGQGSYLSESQLLAFAANKVSPILRELLEETNVTISSQASLQSWIDSVETIENRFRHRVSAAVKPASFSFKRPGQNDHYRNGQSTKSHMPPASRSSENTSFNFGSLRSLSDVDRATQRDFLDQLQACYKCRTAFAGHRSNQCSAEAAPLKVPFQWLTKEMVANATKAHEKTKMPVSYSAIISSARSRPAVAAVYVPAPLEDIANLIDSPSPRAPPVGAFTARGIQIYDRRHGPDEYAITPPRSRARTPPRSPKNGRHYDNIKSPLFRTASAPPERRHVAALVPFSDRHLTADNRDDDDSSESGEGTDNAGSVSSSQMPFFVPHFLWRALISGPALSDPLPLTVMIDDGCPFVLIRADVVTRLGLKRKRLRNPQQMSLAMSSGVDEVFSAYEYCSFPISDYTSAWTSRHFRALIVPSLCDPILLGLPFLSHNNLVADYGARTLIHKPSGFDLLNPLKPVLAVVFPPERRKKIYKDLLATKRQKKSLLAELRKYLRIIHVFETVTRSGQDSTLLLPSKRE</sequence>
<name>A0A8H5H6T4_9AGAR</name>
<keyword evidence="3" id="KW-1185">Reference proteome</keyword>
<feature type="compositionally biased region" description="Polar residues" evidence="1">
    <location>
        <begin position="339"/>
        <end position="359"/>
    </location>
</feature>
<evidence type="ECO:0000313" key="3">
    <source>
        <dbReference type="Proteomes" id="UP000518752"/>
    </source>
</evidence>
<evidence type="ECO:0000256" key="1">
    <source>
        <dbReference type="SAM" id="MobiDB-lite"/>
    </source>
</evidence>